<name>A0A9P6W3W4_MAUEX</name>
<evidence type="ECO:0000313" key="2">
    <source>
        <dbReference type="Proteomes" id="UP000750334"/>
    </source>
</evidence>
<dbReference type="Proteomes" id="UP000750334">
    <property type="component" value="Unassembled WGS sequence"/>
</dbReference>
<comment type="caution">
    <text evidence="1">The sequence shown here is derived from an EMBL/GenBank/DDBJ whole genome shotgun (WGS) entry which is preliminary data.</text>
</comment>
<reference evidence="1 2" key="1">
    <citation type="submission" date="2020-11" db="EMBL/GenBank/DDBJ databases">
        <title>Kefir isolates.</title>
        <authorList>
            <person name="Marcisauskas S."/>
            <person name="Kim Y."/>
            <person name="Blasche S."/>
        </authorList>
    </citation>
    <scope>NUCLEOTIDE SEQUENCE [LARGE SCALE GENOMIC DNA]</scope>
    <source>
        <strain evidence="1 2">OG2</strain>
    </source>
</reference>
<dbReference type="AlphaFoldDB" id="A0A9P6W3W4"/>
<dbReference type="EMBL" id="PUHR01000155">
    <property type="protein sequence ID" value="KAG0661754.1"/>
    <property type="molecule type" value="Genomic_DNA"/>
</dbReference>
<accession>A0A9P6W3W4</accession>
<protein>
    <submittedName>
        <fullName evidence="1">Uncharacterized protein</fullName>
    </submittedName>
</protein>
<proteinExistence type="predicted"/>
<keyword evidence="2" id="KW-1185">Reference proteome</keyword>
<evidence type="ECO:0000313" key="1">
    <source>
        <dbReference type="EMBL" id="KAG0661754.1"/>
    </source>
</evidence>
<gene>
    <name evidence="1" type="ORF">C6P45_001259</name>
</gene>
<feature type="non-terminal residue" evidence="1">
    <location>
        <position position="291"/>
    </location>
</feature>
<sequence>MENRNYFYEFKNLVDTTVDNEDTQLYGLKNGVLQTINRAAWDRDIRPTLNTFSGNLVILSKEHSSDRLETILRTYGVWAIENIHEDMDIRKWVSEWNNYETNEKKELIKKKFQFILQGQLIVLCGSFPDMAIDLDAIFEGAMIDAHPKCPSNMIAIIKFLLNHASQRLSNIEGDIFIKYQNCSTTFPLRSAYCNSYLESTRSEILELQEIFLKTTDSLQIMINNLRCYCTSNTPRGTIELLKAQGTRRYNDAAIVIEKMHNIAQALQENRKKLFKSVKKKLRVIYSAVGSI</sequence>
<organism evidence="1 2">
    <name type="scientific">Maudiozyma exigua</name>
    <name type="common">Yeast</name>
    <name type="synonym">Kazachstania exigua</name>
    <dbReference type="NCBI Taxonomy" id="34358"/>
    <lineage>
        <taxon>Eukaryota</taxon>
        <taxon>Fungi</taxon>
        <taxon>Dikarya</taxon>
        <taxon>Ascomycota</taxon>
        <taxon>Saccharomycotina</taxon>
        <taxon>Saccharomycetes</taxon>
        <taxon>Saccharomycetales</taxon>
        <taxon>Saccharomycetaceae</taxon>
        <taxon>Maudiozyma</taxon>
    </lineage>
</organism>